<evidence type="ECO:0000313" key="2">
    <source>
        <dbReference type="Proteomes" id="UP000291116"/>
    </source>
</evidence>
<gene>
    <name evidence="1" type="ORF">PSNMU_V1.4_AUG-EV-PASAV3_0075630</name>
</gene>
<protein>
    <submittedName>
        <fullName evidence="1">Uncharacterized protein</fullName>
    </submittedName>
</protein>
<dbReference type="AlphaFoldDB" id="A0A448ZF72"/>
<dbReference type="Proteomes" id="UP000291116">
    <property type="component" value="Unassembled WGS sequence"/>
</dbReference>
<proteinExistence type="predicted"/>
<organism evidence="1 2">
    <name type="scientific">Pseudo-nitzschia multistriata</name>
    <dbReference type="NCBI Taxonomy" id="183589"/>
    <lineage>
        <taxon>Eukaryota</taxon>
        <taxon>Sar</taxon>
        <taxon>Stramenopiles</taxon>
        <taxon>Ochrophyta</taxon>
        <taxon>Bacillariophyta</taxon>
        <taxon>Bacillariophyceae</taxon>
        <taxon>Bacillariophycidae</taxon>
        <taxon>Bacillariales</taxon>
        <taxon>Bacillariaceae</taxon>
        <taxon>Pseudo-nitzschia</taxon>
    </lineage>
</organism>
<evidence type="ECO:0000313" key="1">
    <source>
        <dbReference type="EMBL" id="VEU40670.1"/>
    </source>
</evidence>
<reference evidence="1 2" key="1">
    <citation type="submission" date="2019-01" db="EMBL/GenBank/DDBJ databases">
        <authorList>
            <person name="Ferrante I. M."/>
        </authorList>
    </citation>
    <scope>NUCLEOTIDE SEQUENCE [LARGE SCALE GENOMIC DNA]</scope>
    <source>
        <strain evidence="1 2">B856</strain>
    </source>
</reference>
<keyword evidence="2" id="KW-1185">Reference proteome</keyword>
<name>A0A448ZF72_9STRA</name>
<accession>A0A448ZF72</accession>
<sequence>MVSIPSGIPLNPLWARDYGPIDLSCCATLLLLEKELSCMNALAFQLQKNNNSISKKRTSASSDLIHVSDDRLQSEPFSKHGPSIENHNYHRRSHCHTVSATSAATFDRPLSVVAGSTNHPIQGDTKSKPTIYKKTAKIKTTDWPENTRWQDGRRFRIRMYEPIQLRKTKRSLTRRTRKTKADARRTFDNRKTTRAMVAKAKRLTRSSSKKT</sequence>
<dbReference type="EMBL" id="CAACVS010000296">
    <property type="protein sequence ID" value="VEU40670.1"/>
    <property type="molecule type" value="Genomic_DNA"/>
</dbReference>